<dbReference type="AlphaFoldDB" id="A0A8J8GLN5"/>
<evidence type="ECO:0000313" key="5">
    <source>
        <dbReference type="Proteomes" id="UP001016761"/>
    </source>
</evidence>
<proteinExistence type="predicted"/>
<evidence type="ECO:0000259" key="1">
    <source>
        <dbReference type="Pfam" id="PF07411"/>
    </source>
</evidence>
<dbReference type="InterPro" id="IPR010879">
    <property type="entry name" value="DUF1508"/>
</dbReference>
<dbReference type="NCBIfam" id="NF041908">
    <property type="entry name" value="HVO_2922"/>
    <property type="match status" value="1"/>
</dbReference>
<keyword evidence="5" id="KW-1185">Reference proteome</keyword>
<reference evidence="2 5" key="1">
    <citation type="submission" date="2020-06" db="EMBL/GenBank/DDBJ databases">
        <title>Haloterrigena sp. nov., an extremely halophilic archaeon isolated from a saline sediment.</title>
        <authorList>
            <person name="Liu B.-B."/>
        </authorList>
    </citation>
    <scope>NUCLEOTIDE SEQUENCE</scope>
    <source>
        <strain evidence="2">SYSU A121-1</strain>
        <strain evidence="3 5">SYSU A558-1</strain>
    </source>
</reference>
<dbReference type="Gene3D" id="3.30.160.160">
    <property type="entry name" value="YegP-like"/>
    <property type="match status" value="1"/>
</dbReference>
<feature type="domain" description="DUF1508" evidence="1">
    <location>
        <begin position="12"/>
        <end position="58"/>
    </location>
</feature>
<dbReference type="Proteomes" id="UP000728647">
    <property type="component" value="Unassembled WGS sequence"/>
</dbReference>
<evidence type="ECO:0000313" key="3">
    <source>
        <dbReference type="EMBL" id="NUC74155.1"/>
    </source>
</evidence>
<evidence type="ECO:0000313" key="4">
    <source>
        <dbReference type="Proteomes" id="UP000728647"/>
    </source>
</evidence>
<dbReference type="EMBL" id="JABUQZ010000001">
    <property type="protein sequence ID" value="NUC74155.1"/>
    <property type="molecule type" value="Genomic_DNA"/>
</dbReference>
<organism evidence="2 4">
    <name type="scientific">Haloterrigena gelatinilytica</name>
    <dbReference type="NCBI Taxonomy" id="2741724"/>
    <lineage>
        <taxon>Archaea</taxon>
        <taxon>Methanobacteriati</taxon>
        <taxon>Methanobacteriota</taxon>
        <taxon>Stenosarchaea group</taxon>
        <taxon>Halobacteria</taxon>
        <taxon>Halobacteriales</taxon>
        <taxon>Natrialbaceae</taxon>
        <taxon>Haloterrigena</taxon>
    </lineage>
</organism>
<dbReference type="SUPFAM" id="SSF160113">
    <property type="entry name" value="YegP-like"/>
    <property type="match status" value="1"/>
</dbReference>
<dbReference type="OrthoDB" id="108721at2157"/>
<dbReference type="EMBL" id="JABURA010000001">
    <property type="protein sequence ID" value="NUB90020.1"/>
    <property type="molecule type" value="Genomic_DNA"/>
</dbReference>
<sequence length="64" mass="6879">MTSAATFEVFQDRAGEWRWRLVAANGNIIADSGEGYASKQGVKRGIDSVKRSAAGADVQFVTDD</sequence>
<comment type="caution">
    <text evidence="2">The sequence shown here is derived from an EMBL/GenBank/DDBJ whole genome shotgun (WGS) entry which is preliminary data.</text>
</comment>
<protein>
    <submittedName>
        <fullName evidence="2">DUF1508 domain-containing protein</fullName>
    </submittedName>
</protein>
<dbReference type="RefSeq" id="WP_174681925.1">
    <property type="nucleotide sequence ID" value="NZ_JABUQZ010000001.1"/>
</dbReference>
<dbReference type="Pfam" id="PF07411">
    <property type="entry name" value="DUF1508"/>
    <property type="match status" value="1"/>
</dbReference>
<dbReference type="InterPro" id="IPR036913">
    <property type="entry name" value="YegP-like_sf"/>
</dbReference>
<accession>A0A8J8GLN5</accession>
<name>A0A8J8GLN5_9EURY</name>
<dbReference type="Proteomes" id="UP001016761">
    <property type="component" value="Unassembled WGS sequence"/>
</dbReference>
<evidence type="ECO:0000313" key="2">
    <source>
        <dbReference type="EMBL" id="NUB90020.1"/>
    </source>
</evidence>
<gene>
    <name evidence="2" type="ORF">HT576_03095</name>
    <name evidence="3" type="ORF">HTZ84_17915</name>
</gene>